<dbReference type="NCBIfam" id="TIGR00231">
    <property type="entry name" value="small_GTP"/>
    <property type="match status" value="1"/>
</dbReference>
<keyword evidence="9" id="KW-1185">Reference proteome</keyword>
<dbReference type="InterPro" id="IPR014721">
    <property type="entry name" value="Ribsml_uS5_D2-typ_fold_subgr"/>
</dbReference>
<keyword evidence="3 8" id="KW-0251">Elongation factor</keyword>
<dbReference type="RefSeq" id="WP_139446818.1">
    <property type="nucleotide sequence ID" value="NZ_VDMB01000004.1"/>
</dbReference>
<dbReference type="Pfam" id="PF22042">
    <property type="entry name" value="EF-G_D2"/>
    <property type="match status" value="1"/>
</dbReference>
<keyword evidence="4" id="KW-0648">Protein biosynthesis</keyword>
<dbReference type="PANTHER" id="PTHR43261">
    <property type="entry name" value="TRANSLATION ELONGATION FACTOR G-RELATED"/>
    <property type="match status" value="1"/>
</dbReference>
<dbReference type="CDD" id="cd04170">
    <property type="entry name" value="EF-G_bact"/>
    <property type="match status" value="1"/>
</dbReference>
<comment type="function">
    <text evidence="6">Catalyzes the GTP-dependent ribosomal translocation step during translation elongation. During this step, the ribosome changes from the pre-translocational (PRE) to the post-translocational (POST) state as the newly formed A-site-bound peptidyl-tRNA and P-site-bound deacylated tRNA move to the P and E sites, respectively. Catalyzes the coordinated movement of the two tRNA molecules, the mRNA and conformational changes in the ribosome.</text>
</comment>
<dbReference type="NCBIfam" id="NF009891">
    <property type="entry name" value="PRK13351.1-1"/>
    <property type="match status" value="1"/>
</dbReference>
<dbReference type="Gene3D" id="3.30.70.870">
    <property type="entry name" value="Elongation Factor G (Translational Gtpase), domain 3"/>
    <property type="match status" value="1"/>
</dbReference>
<dbReference type="PROSITE" id="PS51722">
    <property type="entry name" value="G_TR_2"/>
    <property type="match status" value="1"/>
</dbReference>
<dbReference type="SUPFAM" id="SSF54211">
    <property type="entry name" value="Ribosomal protein S5 domain 2-like"/>
    <property type="match status" value="1"/>
</dbReference>
<dbReference type="NCBIfam" id="NF009381">
    <property type="entry name" value="PRK12740.1-5"/>
    <property type="match status" value="1"/>
</dbReference>
<dbReference type="GO" id="GO:0005525">
    <property type="term" value="F:GTP binding"/>
    <property type="evidence" value="ECO:0007669"/>
    <property type="project" value="UniProtKB-KW"/>
</dbReference>
<dbReference type="InterPro" id="IPR053905">
    <property type="entry name" value="EF-G-like_DII"/>
</dbReference>
<dbReference type="NCBIfam" id="NF009379">
    <property type="entry name" value="PRK12740.1-3"/>
    <property type="match status" value="1"/>
</dbReference>
<dbReference type="OrthoDB" id="9760518at2"/>
<dbReference type="CDD" id="cd03713">
    <property type="entry name" value="EFG_mtEFG_C"/>
    <property type="match status" value="1"/>
</dbReference>
<dbReference type="InterPro" id="IPR035647">
    <property type="entry name" value="EFG_III/V"/>
</dbReference>
<dbReference type="InterPro" id="IPR027417">
    <property type="entry name" value="P-loop_NTPase"/>
</dbReference>
<dbReference type="Pfam" id="PF03764">
    <property type="entry name" value="EFG_IV"/>
    <property type="match status" value="1"/>
</dbReference>
<dbReference type="Gene3D" id="2.40.30.10">
    <property type="entry name" value="Translation factors"/>
    <property type="match status" value="1"/>
</dbReference>
<dbReference type="GO" id="GO:0003746">
    <property type="term" value="F:translation elongation factor activity"/>
    <property type="evidence" value="ECO:0007669"/>
    <property type="project" value="UniProtKB-KW"/>
</dbReference>
<proteinExistence type="predicted"/>
<evidence type="ECO:0000256" key="1">
    <source>
        <dbReference type="ARBA" id="ARBA00017872"/>
    </source>
</evidence>
<organism evidence="8 9">
    <name type="scientific">Desulfobotulus mexicanus</name>
    <dbReference type="NCBI Taxonomy" id="2586642"/>
    <lineage>
        <taxon>Bacteria</taxon>
        <taxon>Pseudomonadati</taxon>
        <taxon>Thermodesulfobacteriota</taxon>
        <taxon>Desulfobacteria</taxon>
        <taxon>Desulfobacterales</taxon>
        <taxon>Desulfobacteraceae</taxon>
        <taxon>Desulfobotulus</taxon>
    </lineage>
</organism>
<evidence type="ECO:0000259" key="7">
    <source>
        <dbReference type="PROSITE" id="PS51722"/>
    </source>
</evidence>
<dbReference type="FunFam" id="3.30.70.240:FF:000001">
    <property type="entry name" value="Elongation factor G"/>
    <property type="match status" value="1"/>
</dbReference>
<evidence type="ECO:0000313" key="9">
    <source>
        <dbReference type="Proteomes" id="UP000321899"/>
    </source>
</evidence>
<gene>
    <name evidence="8" type="ORF">FIM25_04670</name>
</gene>
<evidence type="ECO:0000256" key="4">
    <source>
        <dbReference type="ARBA" id="ARBA00022917"/>
    </source>
</evidence>
<evidence type="ECO:0000256" key="5">
    <source>
        <dbReference type="ARBA" id="ARBA00023134"/>
    </source>
</evidence>
<evidence type="ECO:0000256" key="6">
    <source>
        <dbReference type="ARBA" id="ARBA00024731"/>
    </source>
</evidence>
<dbReference type="SUPFAM" id="SSF50447">
    <property type="entry name" value="Translation proteins"/>
    <property type="match status" value="1"/>
</dbReference>
<dbReference type="Gene3D" id="3.40.50.300">
    <property type="entry name" value="P-loop containing nucleotide triphosphate hydrolases"/>
    <property type="match status" value="1"/>
</dbReference>
<keyword evidence="5" id="KW-0342">GTP-binding</keyword>
<dbReference type="EMBL" id="VDMB01000004">
    <property type="protein sequence ID" value="TYT75381.1"/>
    <property type="molecule type" value="Genomic_DNA"/>
</dbReference>
<dbReference type="InterPro" id="IPR047872">
    <property type="entry name" value="EFG_IV"/>
</dbReference>
<dbReference type="Proteomes" id="UP000321899">
    <property type="component" value="Unassembled WGS sequence"/>
</dbReference>
<dbReference type="SMART" id="SM00889">
    <property type="entry name" value="EFG_IV"/>
    <property type="match status" value="1"/>
</dbReference>
<reference evidence="8 9" key="1">
    <citation type="submission" date="2019-06" db="EMBL/GenBank/DDBJ databases">
        <title>Desulfobotulus mexicanus sp. nov., a novel sulfate-reducing bacterium isolated from the sediment of an alkaline crater lake in Mexico.</title>
        <authorList>
            <person name="Hirschler-Rea A."/>
        </authorList>
    </citation>
    <scope>NUCLEOTIDE SEQUENCE [LARGE SCALE GENOMIC DNA]</scope>
    <source>
        <strain evidence="8 9">PAR22N</strain>
    </source>
</reference>
<accession>A0A5Q4VHB3</accession>
<dbReference type="Pfam" id="PF00679">
    <property type="entry name" value="EFG_C"/>
    <property type="match status" value="1"/>
</dbReference>
<dbReference type="Pfam" id="PF00009">
    <property type="entry name" value="GTP_EFTU"/>
    <property type="match status" value="1"/>
</dbReference>
<dbReference type="PRINTS" id="PR00315">
    <property type="entry name" value="ELONGATNFCT"/>
</dbReference>
<dbReference type="InterPro" id="IPR035649">
    <property type="entry name" value="EFG_V"/>
</dbReference>
<dbReference type="SUPFAM" id="SSF52540">
    <property type="entry name" value="P-loop containing nucleoside triphosphate hydrolases"/>
    <property type="match status" value="1"/>
</dbReference>
<keyword evidence="2" id="KW-0547">Nucleotide-binding</keyword>
<protein>
    <recommendedName>
        <fullName evidence="1">Elongation factor G</fullName>
    </recommendedName>
</protein>
<dbReference type="SUPFAM" id="SSF54980">
    <property type="entry name" value="EF-G C-terminal domain-like"/>
    <property type="match status" value="2"/>
</dbReference>
<comment type="caution">
    <text evidence="8">The sequence shown here is derived from an EMBL/GenBank/DDBJ whole genome shotgun (WGS) entry which is preliminary data.</text>
</comment>
<dbReference type="InterPro" id="IPR000640">
    <property type="entry name" value="EFG_V-like"/>
</dbReference>
<evidence type="ECO:0000256" key="3">
    <source>
        <dbReference type="ARBA" id="ARBA00022768"/>
    </source>
</evidence>
<dbReference type="InterPro" id="IPR009000">
    <property type="entry name" value="Transl_B-barrel_sf"/>
</dbReference>
<dbReference type="InterPro" id="IPR041095">
    <property type="entry name" value="EFG_II"/>
</dbReference>
<dbReference type="InterPro" id="IPR020568">
    <property type="entry name" value="Ribosomal_Su5_D2-typ_SF"/>
</dbReference>
<dbReference type="PANTHER" id="PTHR43261:SF1">
    <property type="entry name" value="RIBOSOME-RELEASING FACTOR 2, MITOCHONDRIAL"/>
    <property type="match status" value="1"/>
</dbReference>
<dbReference type="InterPro" id="IPR005517">
    <property type="entry name" value="Transl_elong_EFG/EF2_IV"/>
</dbReference>
<feature type="domain" description="Tr-type G" evidence="7">
    <location>
        <begin position="6"/>
        <end position="283"/>
    </location>
</feature>
<dbReference type="InterPro" id="IPR000795">
    <property type="entry name" value="T_Tr_GTP-bd_dom"/>
</dbReference>
<dbReference type="CDD" id="cd04088">
    <property type="entry name" value="EFG_mtEFG_II"/>
    <property type="match status" value="1"/>
</dbReference>
<dbReference type="GO" id="GO:0003924">
    <property type="term" value="F:GTPase activity"/>
    <property type="evidence" value="ECO:0007669"/>
    <property type="project" value="InterPro"/>
</dbReference>
<dbReference type="FunFam" id="3.30.230.10:FF:000003">
    <property type="entry name" value="Elongation factor G"/>
    <property type="match status" value="1"/>
</dbReference>
<dbReference type="CDD" id="cd01434">
    <property type="entry name" value="EFG_mtEFG1_IV"/>
    <property type="match status" value="1"/>
</dbReference>
<evidence type="ECO:0000313" key="8">
    <source>
        <dbReference type="EMBL" id="TYT75381.1"/>
    </source>
</evidence>
<dbReference type="AlphaFoldDB" id="A0A5Q4VHB3"/>
<dbReference type="InterPro" id="IPR005225">
    <property type="entry name" value="Small_GTP-bd"/>
</dbReference>
<name>A0A5Q4VHB3_9BACT</name>
<sequence>MSEKAKFKRNIALVGHSGSGKTVLAERLLFDNGLLSRMGRVEDGNTVMDFEPEEIARGGSVSTGLHAFSWKKHEIMLLDTPGNANFFSETLLCMQAAETVFLVVDAVDGIRVKTEEAMESAAEQQKPTVLFINKMDKERTVFNDIIQVAESLLNIRPVKVQLPIMSDELCTGFVDLMTLQAYIFQEDGKSQKSDIPADLQDDVEMERMALVEAIAEADDSLLERYLEGDELSGEELAGGLKKAVTDRIFVPVLMGSALTGAAMDYLMDFIIQSTPCPLDNSPRKAMKGNEEILVSYDENAPFSGFVFKTVVDPFAGLLNICKVVSGSLGKDGVFLNVSKDEKERYSQLYQMAGKQQKPITEAFPGDIVAFAKLKSTGTFDSLSDESLPLIFPQVSPLAPCMGFAAYAAKKGDEDKVFASLARLAEEDKAIRLERNATTSEILVYGVGQVHIETIVEKLKRKFKVEVDLKTPKIPYKETITRKVRVQGRHKKQTGGHGQFGDCWIRFEPLPRGEGFQFGDEIVGGSIPKQYIPAVEKGLIEATSKGVLAGFPCVDFKAIADDGSFHAVDSSEMAFKIAASLAYKKGMEEAKPVLLEPIYNVFVKAPSDYMGDIMGDLNSRRGRVMGMDTEGKSGTINAQIPLAEIQKYAPDLTSMTGGRGTFTSEFSHYEEVPGEIAQKIIDAARQEAAA</sequence>
<dbReference type="Gene3D" id="3.30.230.10">
    <property type="match status" value="1"/>
</dbReference>
<dbReference type="Pfam" id="PF14492">
    <property type="entry name" value="EFG_III"/>
    <property type="match status" value="1"/>
</dbReference>
<dbReference type="SMART" id="SM00838">
    <property type="entry name" value="EFG_C"/>
    <property type="match status" value="1"/>
</dbReference>
<evidence type="ECO:0000256" key="2">
    <source>
        <dbReference type="ARBA" id="ARBA00022741"/>
    </source>
</evidence>
<dbReference type="Gene3D" id="3.30.70.240">
    <property type="match status" value="1"/>
</dbReference>
<dbReference type="GO" id="GO:0032790">
    <property type="term" value="P:ribosome disassembly"/>
    <property type="evidence" value="ECO:0007669"/>
    <property type="project" value="TreeGrafter"/>
</dbReference>